<dbReference type="CDD" id="cd17470">
    <property type="entry name" value="T3SS_Flik_C"/>
    <property type="match status" value="1"/>
</dbReference>
<gene>
    <name evidence="3" type="ORF">LNV07_04840</name>
</gene>
<comment type="caution">
    <text evidence="3">The sequence shown here is derived from an EMBL/GenBank/DDBJ whole genome shotgun (WGS) entry which is preliminary data.</text>
</comment>
<feature type="compositionally biased region" description="Polar residues" evidence="1">
    <location>
        <begin position="195"/>
        <end position="204"/>
    </location>
</feature>
<feature type="compositionally biased region" description="Polar residues" evidence="1">
    <location>
        <begin position="109"/>
        <end position="120"/>
    </location>
</feature>
<feature type="compositionally biased region" description="Basic and acidic residues" evidence="1">
    <location>
        <begin position="124"/>
        <end position="135"/>
    </location>
</feature>
<feature type="compositionally biased region" description="Low complexity" evidence="1">
    <location>
        <begin position="145"/>
        <end position="179"/>
    </location>
</feature>
<evidence type="ECO:0000256" key="1">
    <source>
        <dbReference type="SAM" id="MobiDB-lite"/>
    </source>
</evidence>
<dbReference type="InterPro" id="IPR038610">
    <property type="entry name" value="FliK-like_C_sf"/>
</dbReference>
<accession>A0ABT2YAT6</accession>
<feature type="compositionally biased region" description="Polar residues" evidence="1">
    <location>
        <begin position="23"/>
        <end position="38"/>
    </location>
</feature>
<feature type="compositionally biased region" description="Basic and acidic residues" evidence="1">
    <location>
        <begin position="56"/>
        <end position="82"/>
    </location>
</feature>
<dbReference type="InterPro" id="IPR021136">
    <property type="entry name" value="Flagellar_hook_control-like_C"/>
</dbReference>
<keyword evidence="3" id="KW-0969">Cilium</keyword>
<dbReference type="Gene3D" id="3.30.750.140">
    <property type="match status" value="1"/>
</dbReference>
<feature type="region of interest" description="Disordered" evidence="1">
    <location>
        <begin position="415"/>
        <end position="445"/>
    </location>
</feature>
<keyword evidence="3" id="KW-0966">Cell projection</keyword>
<protein>
    <submittedName>
        <fullName evidence="3">Flagellar hook-length control protein FliK</fullName>
    </submittedName>
</protein>
<keyword evidence="3" id="KW-0282">Flagellum</keyword>
<dbReference type="InterPro" id="IPR052563">
    <property type="entry name" value="FliK"/>
</dbReference>
<evidence type="ECO:0000313" key="4">
    <source>
        <dbReference type="Proteomes" id="UP001209701"/>
    </source>
</evidence>
<feature type="compositionally biased region" description="Polar residues" evidence="1">
    <location>
        <begin position="421"/>
        <end position="431"/>
    </location>
</feature>
<sequence>MRGSKPSAESNAHFAQLMKSYGGAQTSLSKPEASQQAPMTDKLAKPSPPPAVARPPEGKTETQRQEQKLAQKKTSQSEDARPRATAVGQAQKGSAAATLKGESEKRQAAPSNISSSTTSPDAVEQAKHLKAKTSDSSEGSEVSDANAAAAIAAAQQASNGASLPDLAGAAAPNSSAGSNLEEQGKADSASRGVSLASQLATAGSANAHEFTNAAKAEQSEAPAYPGATSAIASPGRPSLHAQPNTPSATLQAKQIVAGLSAELTQHNARNFNLEMLSAPGNSANSSGEAQAPKVEGSGFEGLLAAAGVAAPSSAEIKSEVLASREVTLSHPLTEPGFAPEMAARLSVLAADGIQEARLHLNPAEMGPVSVQIIVEGHQAQIAFHAEHEQTRHVLEQSLPDLAAALRDSGLTLSGGGVFQQAEGQNRSSQNETDSKAAPGSDRLGKAQLSAVNESKPMLIRQSQGVVDLYA</sequence>
<feature type="domain" description="Flagellar hook-length control protein-like C-terminal" evidence="2">
    <location>
        <begin position="346"/>
        <end position="425"/>
    </location>
</feature>
<dbReference type="PANTHER" id="PTHR37533:SF2">
    <property type="entry name" value="FLAGELLAR HOOK-LENGTH CONTROL PROTEIN"/>
    <property type="match status" value="1"/>
</dbReference>
<name>A0ABT2YAT6_9BURK</name>
<proteinExistence type="predicted"/>
<dbReference type="Proteomes" id="UP001209701">
    <property type="component" value="Unassembled WGS sequence"/>
</dbReference>
<evidence type="ECO:0000259" key="2">
    <source>
        <dbReference type="Pfam" id="PF02120"/>
    </source>
</evidence>
<evidence type="ECO:0000313" key="3">
    <source>
        <dbReference type="EMBL" id="MCV2367420.1"/>
    </source>
</evidence>
<organism evidence="3 4">
    <name type="scientific">Roseateles oligotrophus</name>
    <dbReference type="NCBI Taxonomy" id="1769250"/>
    <lineage>
        <taxon>Bacteria</taxon>
        <taxon>Pseudomonadati</taxon>
        <taxon>Pseudomonadota</taxon>
        <taxon>Betaproteobacteria</taxon>
        <taxon>Burkholderiales</taxon>
        <taxon>Sphaerotilaceae</taxon>
        <taxon>Roseateles</taxon>
    </lineage>
</organism>
<keyword evidence="4" id="KW-1185">Reference proteome</keyword>
<dbReference type="Pfam" id="PF02120">
    <property type="entry name" value="Flg_hook"/>
    <property type="match status" value="1"/>
</dbReference>
<dbReference type="PANTHER" id="PTHR37533">
    <property type="entry name" value="FLAGELLAR HOOK-LENGTH CONTROL PROTEIN"/>
    <property type="match status" value="1"/>
</dbReference>
<dbReference type="EMBL" id="JAJIRN010000002">
    <property type="protein sequence ID" value="MCV2367420.1"/>
    <property type="molecule type" value="Genomic_DNA"/>
</dbReference>
<reference evidence="3 4" key="1">
    <citation type="submission" date="2021-11" db="EMBL/GenBank/DDBJ databases">
        <authorList>
            <person name="Liang Q."/>
            <person name="Mou H."/>
            <person name="Liu Z."/>
        </authorList>
    </citation>
    <scope>NUCLEOTIDE SEQUENCE [LARGE SCALE GENOMIC DNA]</scope>
    <source>
        <strain evidence="3 4">CHU3</strain>
    </source>
</reference>
<feature type="region of interest" description="Disordered" evidence="1">
    <location>
        <begin position="1"/>
        <end position="249"/>
    </location>
</feature>